<protein>
    <submittedName>
        <fullName evidence="5">Long-chain-fatty-acid--CoA ligase</fullName>
    </submittedName>
</protein>
<dbReference type="Gene3D" id="3.40.50.12780">
    <property type="entry name" value="N-terminal domain of ligase-like"/>
    <property type="match status" value="1"/>
</dbReference>
<sequence>PTVVMQLLDHPDFSRYDMSSVRSVSYGGAPAPPELVRRIRAAFPLAQPGNGYGLTETSAALALNSGPDYVARPTSCGPPVPVCDVAIVPEGYDGPEPPDDRPRGPDVVGELWVRGPNVVRGYWGRPDETATTFTRGWLHTGDLARLDDEGYLYIVDRAKDVIIRGGENVYSVVVEAALFEHPDVADCAVVGLPHSTLGEEVAAVI</sequence>
<dbReference type="InterPro" id="IPR025110">
    <property type="entry name" value="AMP-bd_C"/>
</dbReference>
<dbReference type="PANTHER" id="PTHR43201:SF5">
    <property type="entry name" value="MEDIUM-CHAIN ACYL-COA LIGASE ACSF2, MITOCHONDRIAL"/>
    <property type="match status" value="1"/>
</dbReference>
<reference evidence="5" key="1">
    <citation type="submission" date="2013-08" db="EMBL/GenBank/DDBJ databases">
        <authorList>
            <person name="Mendez C."/>
            <person name="Richter M."/>
            <person name="Ferrer M."/>
            <person name="Sanchez J."/>
        </authorList>
    </citation>
    <scope>NUCLEOTIDE SEQUENCE</scope>
</reference>
<dbReference type="InterPro" id="IPR042099">
    <property type="entry name" value="ANL_N_sf"/>
</dbReference>
<organism evidence="5">
    <name type="scientific">mine drainage metagenome</name>
    <dbReference type="NCBI Taxonomy" id="410659"/>
    <lineage>
        <taxon>unclassified sequences</taxon>
        <taxon>metagenomes</taxon>
        <taxon>ecological metagenomes</taxon>
    </lineage>
</organism>
<feature type="domain" description="AMP-binding enzyme C-terminal" evidence="4">
    <location>
        <begin position="174"/>
        <end position="204"/>
    </location>
</feature>
<dbReference type="Pfam" id="PF13193">
    <property type="entry name" value="AMP-binding_C"/>
    <property type="match status" value="1"/>
</dbReference>
<dbReference type="GO" id="GO:0031956">
    <property type="term" value="F:medium-chain fatty acid-CoA ligase activity"/>
    <property type="evidence" value="ECO:0007669"/>
    <property type="project" value="TreeGrafter"/>
</dbReference>
<dbReference type="AlphaFoldDB" id="T0ZMA5"/>
<feature type="non-terminal residue" evidence="5">
    <location>
        <position position="1"/>
    </location>
</feature>
<feature type="domain" description="AMP-dependent synthetase/ligase" evidence="3">
    <location>
        <begin position="1"/>
        <end position="123"/>
    </location>
</feature>
<reference evidence="5" key="2">
    <citation type="journal article" date="2014" name="ISME J.">
        <title>Microbial stratification in low pH oxic and suboxic macroscopic growths along an acid mine drainage.</title>
        <authorList>
            <person name="Mendez-Garcia C."/>
            <person name="Mesa V."/>
            <person name="Sprenger R.R."/>
            <person name="Richter M."/>
            <person name="Diez M.S."/>
            <person name="Solano J."/>
            <person name="Bargiela R."/>
            <person name="Golyshina O.V."/>
            <person name="Manteca A."/>
            <person name="Ramos J.L."/>
            <person name="Gallego J.R."/>
            <person name="Llorente I."/>
            <person name="Martins Dos Santos V.A."/>
            <person name="Jensen O.N."/>
            <person name="Pelaez A.I."/>
            <person name="Sanchez J."/>
            <person name="Ferrer M."/>
        </authorList>
    </citation>
    <scope>NUCLEOTIDE SEQUENCE</scope>
</reference>
<gene>
    <name evidence="5" type="ORF">B1B_11619</name>
</gene>
<dbReference type="Pfam" id="PF00501">
    <property type="entry name" value="AMP-binding"/>
    <property type="match status" value="1"/>
</dbReference>
<dbReference type="PANTHER" id="PTHR43201">
    <property type="entry name" value="ACYL-COA SYNTHETASE"/>
    <property type="match status" value="1"/>
</dbReference>
<dbReference type="EMBL" id="AUZY01007566">
    <property type="protein sequence ID" value="EQD49471.1"/>
    <property type="molecule type" value="Genomic_DNA"/>
</dbReference>
<evidence type="ECO:0000256" key="2">
    <source>
        <dbReference type="ARBA" id="ARBA00022598"/>
    </source>
</evidence>
<evidence type="ECO:0000259" key="3">
    <source>
        <dbReference type="Pfam" id="PF00501"/>
    </source>
</evidence>
<dbReference type="InterPro" id="IPR045851">
    <property type="entry name" value="AMP-bd_C_sf"/>
</dbReference>
<comment type="similarity">
    <text evidence="1">Belongs to the ATP-dependent AMP-binding enzyme family.</text>
</comment>
<accession>T0ZMA5</accession>
<name>T0ZMA5_9ZZZZ</name>
<proteinExistence type="inferred from homology"/>
<dbReference type="GO" id="GO:0006631">
    <property type="term" value="P:fatty acid metabolic process"/>
    <property type="evidence" value="ECO:0007669"/>
    <property type="project" value="TreeGrafter"/>
</dbReference>
<feature type="non-terminal residue" evidence="5">
    <location>
        <position position="205"/>
    </location>
</feature>
<evidence type="ECO:0000259" key="4">
    <source>
        <dbReference type="Pfam" id="PF13193"/>
    </source>
</evidence>
<keyword evidence="2 5" id="KW-0436">Ligase</keyword>
<evidence type="ECO:0000313" key="5">
    <source>
        <dbReference type="EMBL" id="EQD49471.1"/>
    </source>
</evidence>
<dbReference type="Gene3D" id="3.30.300.30">
    <property type="match status" value="1"/>
</dbReference>
<dbReference type="InterPro" id="IPR000873">
    <property type="entry name" value="AMP-dep_synth/lig_dom"/>
</dbReference>
<evidence type="ECO:0000256" key="1">
    <source>
        <dbReference type="ARBA" id="ARBA00006432"/>
    </source>
</evidence>
<comment type="caution">
    <text evidence="5">The sequence shown here is derived from an EMBL/GenBank/DDBJ whole genome shotgun (WGS) entry which is preliminary data.</text>
</comment>
<dbReference type="SUPFAM" id="SSF56801">
    <property type="entry name" value="Acetyl-CoA synthetase-like"/>
    <property type="match status" value="1"/>
</dbReference>